<dbReference type="PROSITE" id="PS51012">
    <property type="entry name" value="ABC_TM2"/>
    <property type="match status" value="1"/>
</dbReference>
<keyword evidence="6" id="KW-0813">Transport</keyword>
<feature type="transmembrane region" description="Helical" evidence="6">
    <location>
        <begin position="189"/>
        <end position="208"/>
    </location>
</feature>
<evidence type="ECO:0000256" key="3">
    <source>
        <dbReference type="ARBA" id="ARBA00022989"/>
    </source>
</evidence>
<feature type="transmembrane region" description="Helical" evidence="6">
    <location>
        <begin position="244"/>
        <end position="262"/>
    </location>
</feature>
<dbReference type="GO" id="GO:0046677">
    <property type="term" value="P:response to antibiotic"/>
    <property type="evidence" value="ECO:0007669"/>
    <property type="project" value="UniProtKB-KW"/>
</dbReference>
<dbReference type="Proteomes" id="UP000271554">
    <property type="component" value="Chromosome"/>
</dbReference>
<reference evidence="8 9" key="1">
    <citation type="submission" date="2018-10" db="EMBL/GenBank/DDBJ databases">
        <title>Relationship between Morphology and Antimicrobial Activity in Streptomyces.</title>
        <authorList>
            <person name="Kang H.J."/>
            <person name="Kim S.B."/>
        </authorList>
    </citation>
    <scope>NUCLEOTIDE SEQUENCE [LARGE SCALE GENOMIC DNA]</scope>
    <source>
        <strain evidence="8 9">BH38</strain>
    </source>
</reference>
<protein>
    <recommendedName>
        <fullName evidence="6">Transport permease protein</fullName>
    </recommendedName>
</protein>
<evidence type="ECO:0000256" key="1">
    <source>
        <dbReference type="ARBA" id="ARBA00004141"/>
    </source>
</evidence>
<name>A0A387HCM9_9ACTN</name>
<keyword evidence="4 6" id="KW-0472">Membrane</keyword>
<evidence type="ECO:0000313" key="9">
    <source>
        <dbReference type="Proteomes" id="UP000271554"/>
    </source>
</evidence>
<evidence type="ECO:0000313" key="8">
    <source>
        <dbReference type="EMBL" id="AYG81585.1"/>
    </source>
</evidence>
<evidence type="ECO:0000256" key="4">
    <source>
        <dbReference type="ARBA" id="ARBA00023136"/>
    </source>
</evidence>
<keyword evidence="9" id="KW-1185">Reference proteome</keyword>
<feature type="transmembrane region" description="Helical" evidence="6">
    <location>
        <begin position="43"/>
        <end position="62"/>
    </location>
</feature>
<dbReference type="PANTHER" id="PTHR43027:SF2">
    <property type="entry name" value="TRANSPORT PERMEASE PROTEIN"/>
    <property type="match status" value="1"/>
</dbReference>
<feature type="transmembrane region" description="Helical" evidence="6">
    <location>
        <begin position="82"/>
        <end position="101"/>
    </location>
</feature>
<organism evidence="8 9">
    <name type="scientific">Streptomyces hundungensis</name>
    <dbReference type="NCBI Taxonomy" id="1077946"/>
    <lineage>
        <taxon>Bacteria</taxon>
        <taxon>Bacillati</taxon>
        <taxon>Actinomycetota</taxon>
        <taxon>Actinomycetes</taxon>
        <taxon>Kitasatosporales</taxon>
        <taxon>Streptomycetaceae</taxon>
        <taxon>Streptomyces</taxon>
    </lineage>
</organism>
<accession>A0A387HCM9</accession>
<dbReference type="GO" id="GO:0140359">
    <property type="term" value="F:ABC-type transporter activity"/>
    <property type="evidence" value="ECO:0007669"/>
    <property type="project" value="InterPro"/>
</dbReference>
<gene>
    <name evidence="8" type="ORF">DWB77_03743</name>
</gene>
<evidence type="ECO:0000256" key="5">
    <source>
        <dbReference type="ARBA" id="ARBA00023251"/>
    </source>
</evidence>
<comment type="subcellular location">
    <subcellularLocation>
        <location evidence="6">Cell membrane</location>
        <topology evidence="6">Multi-pass membrane protein</topology>
    </subcellularLocation>
    <subcellularLocation>
        <location evidence="1">Membrane</location>
        <topology evidence="1">Multi-pass membrane protein</topology>
    </subcellularLocation>
</comment>
<proteinExistence type="inferred from homology"/>
<feature type="transmembrane region" description="Helical" evidence="6">
    <location>
        <begin position="121"/>
        <end position="148"/>
    </location>
</feature>
<keyword evidence="3 6" id="KW-1133">Transmembrane helix</keyword>
<keyword evidence="5" id="KW-0046">Antibiotic resistance</keyword>
<dbReference type="InterPro" id="IPR052902">
    <property type="entry name" value="ABC-2_transporter"/>
</dbReference>
<dbReference type="PIRSF" id="PIRSF006648">
    <property type="entry name" value="DrrB"/>
    <property type="match status" value="1"/>
</dbReference>
<evidence type="ECO:0000259" key="7">
    <source>
        <dbReference type="PROSITE" id="PS51012"/>
    </source>
</evidence>
<dbReference type="InterPro" id="IPR000412">
    <property type="entry name" value="ABC_2_transport"/>
</dbReference>
<dbReference type="InterPro" id="IPR047817">
    <property type="entry name" value="ABC2_TM_bact-type"/>
</dbReference>
<dbReference type="OrthoDB" id="3214063at2"/>
<sequence length="272" mass="28833">MSTTLDAVRGPARAKERALTSSADRMKALARAELTLLGRNKSALFTMFVLPTMLTCSMRPAVRGMDLEHAGLTVGTLLLPGALGYVLLFAVYSTLSAVYVVRREELVLKRLRTGELRDLEILAGAALPMVLIGLGQSLLLAVGCSVLMDVPVPGTVWLAAVGLLLGMGLMGALAAATAALTKSAEAAQVAVLPLMMLSILGSGMVVPLDVLPDRLASVCELLPLTPVIGLIRDGWTGGAGAGEVLRELLVMVVWTLIAVLVVRKRFRWEPRR</sequence>
<dbReference type="EMBL" id="CP032698">
    <property type="protein sequence ID" value="AYG81585.1"/>
    <property type="molecule type" value="Genomic_DNA"/>
</dbReference>
<dbReference type="InterPro" id="IPR013525">
    <property type="entry name" value="ABC2_TM"/>
</dbReference>
<evidence type="ECO:0000256" key="2">
    <source>
        <dbReference type="ARBA" id="ARBA00022692"/>
    </source>
</evidence>
<dbReference type="Pfam" id="PF01061">
    <property type="entry name" value="ABC2_membrane"/>
    <property type="match status" value="1"/>
</dbReference>
<feature type="domain" description="ABC transmembrane type-2" evidence="7">
    <location>
        <begin position="42"/>
        <end position="269"/>
    </location>
</feature>
<dbReference type="AlphaFoldDB" id="A0A387HCM9"/>
<comment type="similarity">
    <text evidence="6">Belongs to the ABC-2 integral membrane protein family.</text>
</comment>
<evidence type="ECO:0000256" key="6">
    <source>
        <dbReference type="RuleBase" id="RU361157"/>
    </source>
</evidence>
<feature type="transmembrane region" description="Helical" evidence="6">
    <location>
        <begin position="154"/>
        <end position="177"/>
    </location>
</feature>
<keyword evidence="6" id="KW-1003">Cell membrane</keyword>
<keyword evidence="2 6" id="KW-0812">Transmembrane</keyword>
<dbReference type="GO" id="GO:0043190">
    <property type="term" value="C:ATP-binding cassette (ABC) transporter complex"/>
    <property type="evidence" value="ECO:0007669"/>
    <property type="project" value="InterPro"/>
</dbReference>
<dbReference type="RefSeq" id="WP_120722310.1">
    <property type="nucleotide sequence ID" value="NZ_CP032698.1"/>
</dbReference>
<dbReference type="PANTHER" id="PTHR43027">
    <property type="entry name" value="DOXORUBICIN RESISTANCE ABC TRANSPORTER PERMEASE PROTEIN DRRC-RELATED"/>
    <property type="match status" value="1"/>
</dbReference>
<dbReference type="KEGG" id="shun:DWB77_03743"/>